<dbReference type="PANTHER" id="PTHR30136">
    <property type="entry name" value="HELIX-TURN-HELIX TRANSCRIPTIONAL REGULATOR, ICLR FAMILY"/>
    <property type="match status" value="1"/>
</dbReference>
<dbReference type="InterPro" id="IPR036388">
    <property type="entry name" value="WH-like_DNA-bd_sf"/>
</dbReference>
<dbReference type="Pfam" id="PF01614">
    <property type="entry name" value="IclR_C"/>
    <property type="match status" value="1"/>
</dbReference>
<feature type="domain" description="HTH iclR-type" evidence="5">
    <location>
        <begin position="11"/>
        <end position="71"/>
    </location>
</feature>
<keyword evidence="8" id="KW-1185">Reference proteome</keyword>
<sequence>MAAQGRDDRSVEALVKSKAVLDVLSHGPSTVREISESTGEPVSSTYRLLDNLSAAGWVERGLNRGEYRLGIACVRIGGQIESGLDIQQIARRVFRAHRGQFGVWGLFVRRRLRSVCIETRTREALQSYGQLVGNSVPISVGAPSLVLVSWLNADRYDQLLEHYAYTNEMGGTFSTMRVNAVEHARVVRESGFAFDVGQTLAGSVTIGVPVFNHAGEVQAAVVLGGLSRSLEPGLSALQSPSGAIDAASAGSRGADGRQTGTPARNSKMDTSDRSGTGSDTDGADEMVRLVQSVGCEISRGLGYFGDYLGLGLEN</sequence>
<dbReference type="InterPro" id="IPR036390">
    <property type="entry name" value="WH_DNA-bd_sf"/>
</dbReference>
<dbReference type="InterPro" id="IPR005471">
    <property type="entry name" value="Tscrpt_reg_IclR_N"/>
</dbReference>
<evidence type="ECO:0000313" key="8">
    <source>
        <dbReference type="Proteomes" id="UP000245876"/>
    </source>
</evidence>
<dbReference type="Pfam" id="PF09339">
    <property type="entry name" value="HTH_IclR"/>
    <property type="match status" value="1"/>
</dbReference>
<dbReference type="SUPFAM" id="SSF46785">
    <property type="entry name" value="Winged helix' DNA-binding domain"/>
    <property type="match status" value="1"/>
</dbReference>
<dbReference type="RefSeq" id="WP_109058226.1">
    <property type="nucleotide sequence ID" value="NZ_QFFM01000051.1"/>
</dbReference>
<feature type="domain" description="IclR-ED" evidence="6">
    <location>
        <begin position="72"/>
        <end position="303"/>
    </location>
</feature>
<dbReference type="GO" id="GO:0003677">
    <property type="term" value="F:DNA binding"/>
    <property type="evidence" value="ECO:0007669"/>
    <property type="project" value="UniProtKB-KW"/>
</dbReference>
<dbReference type="EMBL" id="QFFM01000051">
    <property type="protein sequence ID" value="PWG61788.1"/>
    <property type="molecule type" value="Genomic_DNA"/>
</dbReference>
<dbReference type="PANTHER" id="PTHR30136:SF24">
    <property type="entry name" value="HTH-TYPE TRANSCRIPTIONAL REPRESSOR ALLR"/>
    <property type="match status" value="1"/>
</dbReference>
<dbReference type="InterPro" id="IPR014757">
    <property type="entry name" value="Tscrpt_reg_IclR_C"/>
</dbReference>
<dbReference type="GO" id="GO:0045892">
    <property type="term" value="P:negative regulation of DNA-templated transcription"/>
    <property type="evidence" value="ECO:0007669"/>
    <property type="project" value="TreeGrafter"/>
</dbReference>
<dbReference type="PROSITE" id="PS51077">
    <property type="entry name" value="HTH_ICLR"/>
    <property type="match status" value="1"/>
</dbReference>
<protein>
    <submittedName>
        <fullName evidence="7">IclR family transcriptional regulator</fullName>
    </submittedName>
</protein>
<name>A0A2U2MY91_9BIFI</name>
<evidence type="ECO:0000313" key="7">
    <source>
        <dbReference type="EMBL" id="PWG61788.1"/>
    </source>
</evidence>
<evidence type="ECO:0000256" key="1">
    <source>
        <dbReference type="ARBA" id="ARBA00023015"/>
    </source>
</evidence>
<keyword evidence="3" id="KW-0804">Transcription</keyword>
<evidence type="ECO:0000256" key="4">
    <source>
        <dbReference type="SAM" id="MobiDB-lite"/>
    </source>
</evidence>
<dbReference type="OrthoDB" id="3632743at2"/>
<keyword evidence="1" id="KW-0805">Transcription regulation</keyword>
<dbReference type="Proteomes" id="UP000245876">
    <property type="component" value="Unassembled WGS sequence"/>
</dbReference>
<comment type="caution">
    <text evidence="7">The sequence shown here is derived from an EMBL/GenBank/DDBJ whole genome shotgun (WGS) entry which is preliminary data.</text>
</comment>
<organism evidence="7 8">
    <name type="scientific">Bifidobacterium callitrichidarum</name>
    <dbReference type="NCBI Taxonomy" id="2052941"/>
    <lineage>
        <taxon>Bacteria</taxon>
        <taxon>Bacillati</taxon>
        <taxon>Actinomycetota</taxon>
        <taxon>Actinomycetes</taxon>
        <taxon>Bifidobacteriales</taxon>
        <taxon>Bifidobacteriaceae</taxon>
        <taxon>Bifidobacterium</taxon>
    </lineage>
</organism>
<dbReference type="GO" id="GO:0003700">
    <property type="term" value="F:DNA-binding transcription factor activity"/>
    <property type="evidence" value="ECO:0007669"/>
    <property type="project" value="TreeGrafter"/>
</dbReference>
<evidence type="ECO:0000256" key="3">
    <source>
        <dbReference type="ARBA" id="ARBA00023163"/>
    </source>
</evidence>
<reference evidence="7 8" key="1">
    <citation type="journal article" date="2018" name="Int. J. Syst. Evol. Microbiol.">
        <title>Bifidobacterium callitrichidarum sp. nov. from the faeces of the emperor tamarin (Saguinus imperator).</title>
        <authorList>
            <person name="Modesto M."/>
            <person name="Michelini S."/>
            <person name="Sansosti M.C."/>
            <person name="De Filippo C."/>
            <person name="Cavalieri D."/>
            <person name="Qvirist L."/>
            <person name="Andlid T."/>
            <person name="Spiezio C."/>
            <person name="Sandri C."/>
            <person name="Pascarelli S."/>
            <person name="Sgorbati B."/>
            <person name="Mattarelli P."/>
        </authorList>
    </citation>
    <scope>NUCLEOTIDE SEQUENCE [LARGE SCALE GENOMIC DNA]</scope>
    <source>
        <strain evidence="7 8">TRI 5</strain>
    </source>
</reference>
<accession>A0A2U2MY91</accession>
<proteinExistence type="predicted"/>
<dbReference type="SMART" id="SM00346">
    <property type="entry name" value="HTH_ICLR"/>
    <property type="match status" value="1"/>
</dbReference>
<evidence type="ECO:0000259" key="6">
    <source>
        <dbReference type="PROSITE" id="PS51078"/>
    </source>
</evidence>
<feature type="region of interest" description="Disordered" evidence="4">
    <location>
        <begin position="241"/>
        <end position="284"/>
    </location>
</feature>
<keyword evidence="2" id="KW-0238">DNA-binding</keyword>
<evidence type="ECO:0000256" key="2">
    <source>
        <dbReference type="ARBA" id="ARBA00023125"/>
    </source>
</evidence>
<dbReference type="SUPFAM" id="SSF55781">
    <property type="entry name" value="GAF domain-like"/>
    <property type="match status" value="1"/>
</dbReference>
<dbReference type="InterPro" id="IPR050707">
    <property type="entry name" value="HTH_MetabolicPath_Reg"/>
</dbReference>
<dbReference type="AlphaFoldDB" id="A0A2U2MY91"/>
<evidence type="ECO:0000259" key="5">
    <source>
        <dbReference type="PROSITE" id="PS51077"/>
    </source>
</evidence>
<dbReference type="PROSITE" id="PS51078">
    <property type="entry name" value="ICLR_ED"/>
    <property type="match status" value="1"/>
</dbReference>
<dbReference type="InterPro" id="IPR029016">
    <property type="entry name" value="GAF-like_dom_sf"/>
</dbReference>
<dbReference type="Gene3D" id="3.30.450.40">
    <property type="match status" value="1"/>
</dbReference>
<feature type="compositionally biased region" description="Low complexity" evidence="4">
    <location>
        <begin position="241"/>
        <end position="252"/>
    </location>
</feature>
<dbReference type="Gene3D" id="1.10.10.10">
    <property type="entry name" value="Winged helix-like DNA-binding domain superfamily/Winged helix DNA-binding domain"/>
    <property type="match status" value="1"/>
</dbReference>
<gene>
    <name evidence="7" type="ORF">DF196_13035</name>
</gene>